<comment type="similarity">
    <text evidence="1 7">Belongs to the class-II fumarase/aspartase family. Aspartase subfamily.</text>
</comment>
<dbReference type="KEGG" id="hce:HCW_04690"/>
<sequence length="470" mass="52146">MPKRIEHDFIGEMEISNDVYYGIQALRASENFFITNDKLCSYPIFIKAFAQVKKAAALTNAQLGLIDEKIKTAICHACDLLIDGQYHDQFIVDMIQGGAGTSTNMNVNEVVSNLALEYMGHKKGEYEFCHPNDHVNRSQSTNDAYPSALKIAIYERLTNLVTPMKTLRDAFSQKAKEFAHVLKMGRTQLQDAVPMTLGQEFETYALMLDKDIEQVLDARNWVREINLGGTAIGTGINSHPDYRILIEKKIQEVTGRPFIVAHNLIEATQSTGAYVQVSGVLKRVAVKLSKICNDLRLLSSGPRAGLNEINLPKMQPGSSIMPGKVNPVIPEVVNQVCFDVIGNDLSVALAAEGGQLQLNVFEPVIAYKLFHSFVILGRALETLATKCVQGITANEKICSDYVFNSIGIVTALNPHIGYEKSASIAKEALKSGRSIYDITLEKKILTKEQLDDIFKPENMLNPHTFKKHKD</sequence>
<dbReference type="PROSITE" id="PS00163">
    <property type="entry name" value="FUMARATE_LYASES"/>
    <property type="match status" value="1"/>
</dbReference>
<dbReference type="Pfam" id="PF00206">
    <property type="entry name" value="Lyase_1"/>
    <property type="match status" value="1"/>
</dbReference>
<keyword evidence="4 7" id="KW-0456">Lyase</keyword>
<dbReference type="eggNOG" id="COG1027">
    <property type="taxonomic scope" value="Bacteria"/>
</dbReference>
<dbReference type="GO" id="GO:0005829">
    <property type="term" value="C:cytosol"/>
    <property type="evidence" value="ECO:0007669"/>
    <property type="project" value="TreeGrafter"/>
</dbReference>
<evidence type="ECO:0000256" key="7">
    <source>
        <dbReference type="RuleBase" id="RU362017"/>
    </source>
</evidence>
<dbReference type="EMBL" id="CP003479">
    <property type="protein sequence ID" value="AFI04205.1"/>
    <property type="molecule type" value="Genomic_DNA"/>
</dbReference>
<organism evidence="10 11">
    <name type="scientific">Helicobacter cetorum (strain ATCC BAA-429 / MIT 00-7128)</name>
    <dbReference type="NCBI Taxonomy" id="182217"/>
    <lineage>
        <taxon>Bacteria</taxon>
        <taxon>Pseudomonadati</taxon>
        <taxon>Campylobacterota</taxon>
        <taxon>Epsilonproteobacteria</taxon>
        <taxon>Campylobacterales</taxon>
        <taxon>Helicobacteraceae</taxon>
        <taxon>Helicobacter</taxon>
    </lineage>
</organism>
<evidence type="ECO:0000256" key="5">
    <source>
        <dbReference type="ARBA" id="ARBA00054994"/>
    </source>
</evidence>
<dbReference type="GO" id="GO:0006099">
    <property type="term" value="P:tricarboxylic acid cycle"/>
    <property type="evidence" value="ECO:0007669"/>
    <property type="project" value="InterPro"/>
</dbReference>
<dbReference type="FunFam" id="1.10.275.10:FF:000001">
    <property type="entry name" value="Fumarate hydratase, mitochondrial"/>
    <property type="match status" value="1"/>
</dbReference>
<dbReference type="NCBIfam" id="NF008909">
    <property type="entry name" value="PRK12273.1"/>
    <property type="match status" value="1"/>
</dbReference>
<name>I0EMN6_HELC0</name>
<dbReference type="PRINTS" id="PR00149">
    <property type="entry name" value="FUMRATELYASE"/>
</dbReference>
<keyword evidence="11" id="KW-1185">Reference proteome</keyword>
<dbReference type="STRING" id="182217.HCW_04690"/>
<dbReference type="InterPro" id="IPR051546">
    <property type="entry name" value="Aspartate_Ammonia-Lyase"/>
</dbReference>
<evidence type="ECO:0000256" key="3">
    <source>
        <dbReference type="ARBA" id="ARBA00016146"/>
    </source>
</evidence>
<comment type="catalytic activity">
    <reaction evidence="7">
        <text>L-aspartate = fumarate + NH4(+)</text>
        <dbReference type="Rhea" id="RHEA:16601"/>
        <dbReference type="ChEBI" id="CHEBI:28938"/>
        <dbReference type="ChEBI" id="CHEBI:29806"/>
        <dbReference type="ChEBI" id="CHEBI:29991"/>
        <dbReference type="EC" id="4.3.1.1"/>
    </reaction>
</comment>
<evidence type="ECO:0000256" key="2">
    <source>
        <dbReference type="ARBA" id="ARBA00012992"/>
    </source>
</evidence>
<dbReference type="CDD" id="cd01357">
    <property type="entry name" value="Aspartase"/>
    <property type="match status" value="1"/>
</dbReference>
<dbReference type="PANTHER" id="PTHR42696">
    <property type="entry name" value="ASPARTATE AMMONIA-LYASE"/>
    <property type="match status" value="1"/>
</dbReference>
<dbReference type="InterPro" id="IPR004708">
    <property type="entry name" value="ApsA"/>
</dbReference>
<feature type="domain" description="Fumarate lyase N-terminal" evidence="8">
    <location>
        <begin position="11"/>
        <end position="342"/>
    </location>
</feature>
<dbReference type="PANTHER" id="PTHR42696:SF2">
    <property type="entry name" value="ASPARTATE AMMONIA-LYASE"/>
    <property type="match status" value="1"/>
</dbReference>
<dbReference type="InterPro" id="IPR024083">
    <property type="entry name" value="Fumarase/histidase_N"/>
</dbReference>
<evidence type="ECO:0000313" key="11">
    <source>
        <dbReference type="Proteomes" id="UP000005010"/>
    </source>
</evidence>
<dbReference type="Gene3D" id="1.10.40.30">
    <property type="entry name" value="Fumarase/aspartase (C-terminal domain)"/>
    <property type="match status" value="1"/>
</dbReference>
<dbReference type="InterPro" id="IPR000362">
    <property type="entry name" value="Fumarate_lyase_fam"/>
</dbReference>
<evidence type="ECO:0000256" key="4">
    <source>
        <dbReference type="ARBA" id="ARBA00023239"/>
    </source>
</evidence>
<dbReference type="FunFam" id="1.10.40.30:FF:000002">
    <property type="entry name" value="Fumarate hydratase class II"/>
    <property type="match status" value="1"/>
</dbReference>
<dbReference type="Gene3D" id="1.20.200.10">
    <property type="entry name" value="Fumarase/aspartase (Central domain)"/>
    <property type="match status" value="1"/>
</dbReference>
<dbReference type="HOGENOM" id="CLU_021594_4_1_7"/>
<dbReference type="FunFam" id="1.20.200.10:FF:000001">
    <property type="entry name" value="Fumarate hydratase, mitochondrial"/>
    <property type="match status" value="1"/>
</dbReference>
<dbReference type="PRINTS" id="PR00145">
    <property type="entry name" value="ARGSUCLYASE"/>
</dbReference>
<dbReference type="RefSeq" id="WP_014661075.1">
    <property type="nucleotide sequence ID" value="NC_017737.1"/>
</dbReference>
<dbReference type="GO" id="GO:0008797">
    <property type="term" value="F:aspartate ammonia-lyase activity"/>
    <property type="evidence" value="ECO:0007669"/>
    <property type="project" value="UniProtKB-UniRule"/>
</dbReference>
<dbReference type="Proteomes" id="UP000005010">
    <property type="component" value="Chromosome"/>
</dbReference>
<dbReference type="AlphaFoldDB" id="I0EMN6"/>
<gene>
    <name evidence="10" type="primary">aspA</name>
    <name evidence="10" type="ordered locus">HCW_04690</name>
</gene>
<evidence type="ECO:0000259" key="9">
    <source>
        <dbReference type="Pfam" id="PF10415"/>
    </source>
</evidence>
<proteinExistence type="inferred from homology"/>
<evidence type="ECO:0000259" key="8">
    <source>
        <dbReference type="Pfam" id="PF00206"/>
    </source>
</evidence>
<comment type="function">
    <text evidence="5">Catalyzes the reversible conversion of L-aspartate to fumarate and ammonia.</text>
</comment>
<dbReference type="PATRIC" id="fig|182217.3.peg.1000"/>
<reference evidence="11" key="1">
    <citation type="submission" date="2012-04" db="EMBL/GenBank/DDBJ databases">
        <title>Complete genome sequence of Helicobacter cetorum strain MIT 00-7128.</title>
        <authorList>
            <person name="Kersulyte D."/>
            <person name="Berg D.E."/>
        </authorList>
    </citation>
    <scope>NUCLEOTIDE SEQUENCE [LARGE SCALE GENOMIC DNA]</scope>
    <source>
        <strain evidence="11">MIT 00-7128</strain>
    </source>
</reference>
<dbReference type="Pfam" id="PF10415">
    <property type="entry name" value="FumaraseC_C"/>
    <property type="match status" value="1"/>
</dbReference>
<dbReference type="GO" id="GO:0006531">
    <property type="term" value="P:aspartate metabolic process"/>
    <property type="evidence" value="ECO:0007669"/>
    <property type="project" value="InterPro"/>
</dbReference>
<protein>
    <recommendedName>
        <fullName evidence="3 6">Aspartate ammonia-lyase</fullName>
        <shortName evidence="7">Aspartase</shortName>
        <ecNumber evidence="2 6">4.3.1.1</ecNumber>
    </recommendedName>
</protein>
<dbReference type="NCBIfam" id="TIGR00839">
    <property type="entry name" value="aspA"/>
    <property type="match status" value="1"/>
</dbReference>
<dbReference type="InterPro" id="IPR008948">
    <property type="entry name" value="L-Aspartase-like"/>
</dbReference>
<dbReference type="EC" id="4.3.1.1" evidence="2 6"/>
<accession>I0EMN6</accession>
<dbReference type="SUPFAM" id="SSF48557">
    <property type="entry name" value="L-aspartase-like"/>
    <property type="match status" value="1"/>
</dbReference>
<evidence type="ECO:0000256" key="1">
    <source>
        <dbReference type="ARBA" id="ARBA00005596"/>
    </source>
</evidence>
<dbReference type="InterPro" id="IPR020557">
    <property type="entry name" value="Fumarate_lyase_CS"/>
</dbReference>
<dbReference type="InterPro" id="IPR022761">
    <property type="entry name" value="Fumarate_lyase_N"/>
</dbReference>
<evidence type="ECO:0000256" key="6">
    <source>
        <dbReference type="NCBIfam" id="TIGR00839"/>
    </source>
</evidence>
<feature type="domain" description="Fumarase C C-terminal" evidence="9">
    <location>
        <begin position="408"/>
        <end position="460"/>
    </location>
</feature>
<dbReference type="Gene3D" id="1.10.275.10">
    <property type="entry name" value="Fumarase/aspartase (N-terminal domain)"/>
    <property type="match status" value="1"/>
</dbReference>
<evidence type="ECO:0000313" key="10">
    <source>
        <dbReference type="EMBL" id="AFI04205.1"/>
    </source>
</evidence>
<dbReference type="InterPro" id="IPR018951">
    <property type="entry name" value="Fumarase_C_C"/>
</dbReference>